<reference evidence="3" key="1">
    <citation type="submission" date="2013-04" db="EMBL/GenBank/DDBJ databases">
        <title>The Genome Sequence of Fonticula alba ATCC 38817.</title>
        <authorList>
            <consortium name="The Broad Institute Genomics Platform"/>
            <person name="Russ C."/>
            <person name="Cuomo C."/>
            <person name="Burger G."/>
            <person name="Gray M.W."/>
            <person name="Holland P.W.H."/>
            <person name="King N."/>
            <person name="Lang F.B.F."/>
            <person name="Roger A.J."/>
            <person name="Ruiz-Trillo I."/>
            <person name="Brown M."/>
            <person name="Walker B."/>
            <person name="Young S."/>
            <person name="Zeng Q."/>
            <person name="Gargeya S."/>
            <person name="Fitzgerald M."/>
            <person name="Haas B."/>
            <person name="Abouelleil A."/>
            <person name="Allen A.W."/>
            <person name="Alvarado L."/>
            <person name="Arachchi H.M."/>
            <person name="Berlin A.M."/>
            <person name="Chapman S.B."/>
            <person name="Gainer-Dewar J."/>
            <person name="Goldberg J."/>
            <person name="Griggs A."/>
            <person name="Gujja S."/>
            <person name="Hansen M."/>
            <person name="Howarth C."/>
            <person name="Imamovic A."/>
            <person name="Ireland A."/>
            <person name="Larimer J."/>
            <person name="McCowan C."/>
            <person name="Murphy C."/>
            <person name="Pearson M."/>
            <person name="Poon T.W."/>
            <person name="Priest M."/>
            <person name="Roberts A."/>
            <person name="Saif S."/>
            <person name="Shea T."/>
            <person name="Sisk P."/>
            <person name="Sykes S."/>
            <person name="Wortman J."/>
            <person name="Nusbaum C."/>
            <person name="Birren B."/>
        </authorList>
    </citation>
    <scope>NUCLEOTIDE SEQUENCE [LARGE SCALE GENOMIC DNA]</scope>
    <source>
        <strain evidence="3">ATCC 38817</strain>
    </source>
</reference>
<dbReference type="AlphaFoldDB" id="A0A058Z9N6"/>
<dbReference type="GO" id="GO:0032543">
    <property type="term" value="P:mitochondrial translation"/>
    <property type="evidence" value="ECO:0007669"/>
    <property type="project" value="TreeGrafter"/>
</dbReference>
<evidence type="ECO:0000256" key="1">
    <source>
        <dbReference type="ARBA" id="ARBA00022741"/>
    </source>
</evidence>
<keyword evidence="2" id="KW-0342">GTP-binding</keyword>
<dbReference type="Gene3D" id="1.10.1580.10">
    <property type="match status" value="1"/>
</dbReference>
<dbReference type="RefSeq" id="XP_009494078.1">
    <property type="nucleotide sequence ID" value="XM_009495803.1"/>
</dbReference>
<keyword evidence="1" id="KW-0547">Nucleotide-binding</keyword>
<dbReference type="Proteomes" id="UP000030693">
    <property type="component" value="Unassembled WGS sequence"/>
</dbReference>
<dbReference type="GO" id="GO:0005739">
    <property type="term" value="C:mitochondrion"/>
    <property type="evidence" value="ECO:0007669"/>
    <property type="project" value="TreeGrafter"/>
</dbReference>
<dbReference type="GeneID" id="20526627"/>
<organism evidence="3">
    <name type="scientific">Fonticula alba</name>
    <name type="common">Slime mold</name>
    <dbReference type="NCBI Taxonomy" id="691883"/>
    <lineage>
        <taxon>Eukaryota</taxon>
        <taxon>Rotosphaerida</taxon>
        <taxon>Fonticulaceae</taxon>
        <taxon>Fonticula</taxon>
    </lineage>
</organism>
<dbReference type="STRING" id="691883.A0A058Z9N6"/>
<dbReference type="GO" id="GO:0003924">
    <property type="term" value="F:GTPase activity"/>
    <property type="evidence" value="ECO:0007669"/>
    <property type="project" value="TreeGrafter"/>
</dbReference>
<dbReference type="PANTHER" id="PTHR45782:SF4">
    <property type="entry name" value="MITOCHONDRIAL RIBOSOME-ASSOCIATED GTPASE 1"/>
    <property type="match status" value="1"/>
</dbReference>
<accession>A0A058Z9N6</accession>
<dbReference type="GO" id="GO:0005525">
    <property type="term" value="F:GTP binding"/>
    <property type="evidence" value="ECO:0007669"/>
    <property type="project" value="UniProtKB-KW"/>
</dbReference>
<dbReference type="OrthoDB" id="269151at2759"/>
<dbReference type="InterPro" id="IPR023179">
    <property type="entry name" value="GTP-bd_ortho_bundle_sf"/>
</dbReference>
<proteinExistence type="predicted"/>
<evidence type="ECO:0008006" key="5">
    <source>
        <dbReference type="Google" id="ProtNLM"/>
    </source>
</evidence>
<gene>
    <name evidence="3" type="ORF">H696_01902</name>
</gene>
<protein>
    <recommendedName>
        <fullName evidence="5">G domain-containing protein</fullName>
    </recommendedName>
</protein>
<keyword evidence="4" id="KW-1185">Reference proteome</keyword>
<sequence length="159" mass="17346">MEKPLVYAVDTPGVMVPRISNFDDGLRLIATGAVKSDRVDPDVVAEFIFEQMGHRPEFRELYRLPALPAEDAPAAEGDAGAEPTPVDLNDVLQAVARRYNIMAPGGRHDLDAAAIRLANDFREGKHGLVVMDDVSGPGREEWLRRWKEVEIAGGGSQAV</sequence>
<name>A0A058Z9N6_FONAL</name>
<evidence type="ECO:0000256" key="2">
    <source>
        <dbReference type="ARBA" id="ARBA00023134"/>
    </source>
</evidence>
<evidence type="ECO:0000313" key="3">
    <source>
        <dbReference type="EMBL" id="KCV70955.1"/>
    </source>
</evidence>
<dbReference type="EMBL" id="KB932203">
    <property type="protein sequence ID" value="KCV70955.1"/>
    <property type="molecule type" value="Genomic_DNA"/>
</dbReference>
<evidence type="ECO:0000313" key="4">
    <source>
        <dbReference type="Proteomes" id="UP000030693"/>
    </source>
</evidence>
<dbReference type="PANTHER" id="PTHR45782">
    <property type="entry name" value="MITOCHONDRIAL RIBOSOME-ASSOCIATED GTPASE 1"/>
    <property type="match status" value="1"/>
</dbReference>